<evidence type="ECO:0000313" key="3">
    <source>
        <dbReference type="Proteomes" id="UP000694865"/>
    </source>
</evidence>
<accession>A0ABM0MT57</accession>
<evidence type="ECO:0000259" key="2">
    <source>
        <dbReference type="Pfam" id="PF13676"/>
    </source>
</evidence>
<evidence type="ECO:0000256" key="1">
    <source>
        <dbReference type="SAM" id="MobiDB-lite"/>
    </source>
</evidence>
<keyword evidence="3" id="KW-1185">Reference proteome</keyword>
<dbReference type="PANTHER" id="PTHR47508">
    <property type="entry name" value="SAM DOMAIN-CONTAINING PROTEIN-RELATED"/>
    <property type="match status" value="1"/>
</dbReference>
<feature type="domain" description="TIR" evidence="2">
    <location>
        <begin position="622"/>
        <end position="688"/>
    </location>
</feature>
<evidence type="ECO:0000313" key="4">
    <source>
        <dbReference type="RefSeq" id="XP_006823198.1"/>
    </source>
</evidence>
<name>A0ABM0MT57_SACKO</name>
<feature type="region of interest" description="Disordered" evidence="1">
    <location>
        <begin position="718"/>
        <end position="785"/>
    </location>
</feature>
<sequence>MAANVSGDQPEYGEKQRHILESLFIEEVDFKDLDDYSFIVACIDTYKTTTLDESYPVNDDMKSTTLFNLNKMMEGLLETESSKGSTYSEAIMKYYFTLYESRKPEHIELCYNITCVGQKFIAMKNMTSYLKSKFHLVAAVIRDSDANDFENPVMSSIARQTKDHLINMLAKASHDSNGKLSDELIDLIVICMERRTRHHFHIIEEIGNHKHAKYRQRVPFGDPGCYLIEMLGSNTKAISWKKHTEKANEVILLWIAPIELPNSDLSGFISIAEEVFMTFMFTFNKDNIEKKITGSLCDLLEYCLQCDSELYYRIGKEIVEFIKLKGHNTKVTAILKAYDELIKRDDFECPRSNEHKFTTLEDTMSLITCDIAESNTTTQNKDTLLSILRFSMEHDLEEINEIPISIWGEICGYIVCNILDKSKTKDINEFAPYLIKLLCCDVERLADGAESTVRSMSKRPEIFLPYINDLIDIIIVQERFCVINLIQLNFVKCTDVIMGHFNEIMEKREDMSSNEMYGLFELLNDVSKYYPERVMPYKDYILSGLDQAITSYYSVAILMTLATYKAEEFQDLDERIAELVNEQSVYIYFVNQLIVVIAKYSEHKSSIIELMKKEEDARPSEKPAVLISCCTPKYSLSANCRREVSLADALKKPIIPILLESMEWPPEGLMSMPFAQLEYIDFRDEESKKFCNDKFDDLKQRIDICGMERHEPQADLFTEKNEPPNKYSIPTIARSEKEKTPKASPSPINKRMPPPPTRNNVSGSATHSKSGSTVIPQKSVSCTIL</sequence>
<dbReference type="Pfam" id="PF13676">
    <property type="entry name" value="TIR_2"/>
    <property type="match status" value="1"/>
</dbReference>
<dbReference type="InterPro" id="IPR000157">
    <property type="entry name" value="TIR_dom"/>
</dbReference>
<feature type="compositionally biased region" description="Polar residues" evidence="1">
    <location>
        <begin position="758"/>
        <end position="785"/>
    </location>
</feature>
<dbReference type="Gene3D" id="3.40.50.10140">
    <property type="entry name" value="Toll/interleukin-1 receptor homology (TIR) domain"/>
    <property type="match status" value="1"/>
</dbReference>
<protein>
    <submittedName>
        <fullName evidence="4">Uncharacterized protein LOC102803986</fullName>
    </submittedName>
</protein>
<reference evidence="4" key="1">
    <citation type="submission" date="2025-08" db="UniProtKB">
        <authorList>
            <consortium name="RefSeq"/>
        </authorList>
    </citation>
    <scope>IDENTIFICATION</scope>
    <source>
        <tissue evidence="4">Testes</tissue>
    </source>
</reference>
<dbReference type="PANTHER" id="PTHR47508:SF1">
    <property type="entry name" value="NON-SPECIFIC SERINE_THREONINE PROTEIN KINASE"/>
    <property type="match status" value="1"/>
</dbReference>
<gene>
    <name evidence="4" type="primary">LOC102803986</name>
</gene>
<dbReference type="InterPro" id="IPR035897">
    <property type="entry name" value="Toll_tir_struct_dom_sf"/>
</dbReference>
<dbReference type="RefSeq" id="XP_006823198.1">
    <property type="nucleotide sequence ID" value="XM_006823135.1"/>
</dbReference>
<proteinExistence type="predicted"/>
<dbReference type="GeneID" id="102803986"/>
<organism evidence="3 4">
    <name type="scientific">Saccoglossus kowalevskii</name>
    <name type="common">Acorn worm</name>
    <dbReference type="NCBI Taxonomy" id="10224"/>
    <lineage>
        <taxon>Eukaryota</taxon>
        <taxon>Metazoa</taxon>
        <taxon>Hemichordata</taxon>
        <taxon>Enteropneusta</taxon>
        <taxon>Harrimaniidae</taxon>
        <taxon>Saccoglossus</taxon>
    </lineage>
</organism>
<dbReference type="Proteomes" id="UP000694865">
    <property type="component" value="Unplaced"/>
</dbReference>